<gene>
    <name evidence="2" type="ORF">METBIDRAFT_131228</name>
</gene>
<dbReference type="SUPFAM" id="SSF47576">
    <property type="entry name" value="Calponin-homology domain, CH-domain"/>
    <property type="match status" value="1"/>
</dbReference>
<organism evidence="2 3">
    <name type="scientific">Metschnikowia bicuspidata var. bicuspidata NRRL YB-4993</name>
    <dbReference type="NCBI Taxonomy" id="869754"/>
    <lineage>
        <taxon>Eukaryota</taxon>
        <taxon>Fungi</taxon>
        <taxon>Dikarya</taxon>
        <taxon>Ascomycota</taxon>
        <taxon>Saccharomycotina</taxon>
        <taxon>Pichiomycetes</taxon>
        <taxon>Metschnikowiaceae</taxon>
        <taxon>Metschnikowia</taxon>
    </lineage>
</organism>
<feature type="domain" description="Calponin-homology (CH)" evidence="1">
    <location>
        <begin position="7"/>
        <end position="116"/>
    </location>
</feature>
<protein>
    <recommendedName>
        <fullName evidence="1">Calponin-homology (CH) domain-containing protein</fullName>
    </recommendedName>
</protein>
<dbReference type="PROSITE" id="PS50021">
    <property type="entry name" value="CH"/>
    <property type="match status" value="2"/>
</dbReference>
<dbReference type="RefSeq" id="XP_018714818.1">
    <property type="nucleotide sequence ID" value="XM_018854308.1"/>
</dbReference>
<dbReference type="Gene3D" id="1.10.418.10">
    <property type="entry name" value="Calponin-like domain"/>
    <property type="match status" value="2"/>
</dbReference>
<dbReference type="InterPro" id="IPR036872">
    <property type="entry name" value="CH_dom_sf"/>
</dbReference>
<accession>A0A1A0HKC4</accession>
<comment type="caution">
    <text evidence="2">The sequence shown here is derived from an EMBL/GenBank/DDBJ whole genome shotgun (WGS) entry which is preliminary data.</text>
</comment>
<dbReference type="EMBL" id="LXTC01000001">
    <property type="protein sequence ID" value="OBA24337.1"/>
    <property type="molecule type" value="Genomic_DNA"/>
</dbReference>
<dbReference type="GO" id="GO:0007010">
    <property type="term" value="P:cytoskeleton organization"/>
    <property type="evidence" value="ECO:0007669"/>
    <property type="project" value="UniProtKB-ARBA"/>
</dbReference>
<feature type="domain" description="Calponin-homology (CH)" evidence="1">
    <location>
        <begin position="130"/>
        <end position="241"/>
    </location>
</feature>
<dbReference type="AlphaFoldDB" id="A0A1A0HKC4"/>
<dbReference type="SMART" id="SM00033">
    <property type="entry name" value="CH"/>
    <property type="match status" value="2"/>
</dbReference>
<reference evidence="2 3" key="1">
    <citation type="submission" date="2016-05" db="EMBL/GenBank/DDBJ databases">
        <title>Comparative genomics of biotechnologically important yeasts.</title>
        <authorList>
            <consortium name="DOE Joint Genome Institute"/>
            <person name="Riley R."/>
            <person name="Haridas S."/>
            <person name="Wolfe K.H."/>
            <person name="Lopes M.R."/>
            <person name="Hittinger C.T."/>
            <person name="Goker M."/>
            <person name="Salamov A."/>
            <person name="Wisecaver J."/>
            <person name="Long T.M."/>
            <person name="Aerts A.L."/>
            <person name="Barry K."/>
            <person name="Choi C."/>
            <person name="Clum A."/>
            <person name="Coughlan A.Y."/>
            <person name="Deshpande S."/>
            <person name="Douglass A.P."/>
            <person name="Hanson S.J."/>
            <person name="Klenk H.-P."/>
            <person name="LaButti K."/>
            <person name="Lapidus A."/>
            <person name="Lindquist E."/>
            <person name="Lipzen A."/>
            <person name="Meier-kolthoff J.P."/>
            <person name="Ohm R.A."/>
            <person name="Otillar R.P."/>
            <person name="Pangilinan J."/>
            <person name="Peng Y."/>
            <person name="Rokas A."/>
            <person name="Rosa C.A."/>
            <person name="Scheuner C."/>
            <person name="Sibirny A.A."/>
            <person name="Slot J.C."/>
            <person name="Stielow J.B."/>
            <person name="Sun H."/>
            <person name="Kurtzman C.P."/>
            <person name="Blackwell M."/>
            <person name="Grigoriev I.V."/>
            <person name="Jeffries T.W."/>
        </authorList>
    </citation>
    <scope>NUCLEOTIDE SEQUENCE [LARGE SCALE GENOMIC DNA]</scope>
    <source>
        <strain evidence="2 3">NRRL YB-4993</strain>
    </source>
</reference>
<sequence length="632" mass="72224">MTESWVLSQQRTMARWVSSKITQEIHDISVDLCDGLALLELVNAIAIETKASPYRLTPIHRRPKIPLQKLENVADVLEFCRLLLQVNTCNISAEDVVCGNTKLILGLIWSLFVYSLANMVSVKSESKSFAEIKCILLRWLNITGKAKALPQITNFNTDWSLQQDKRPDLVFAAILDFYVPNVVDYKKLLTGKRLSGLGEIIALADASLGIPDLALAEDFNVLVPDDKCILFYVLEWYLFFEIHKRETHLDLKGSSEVSKTVNHDFGPFFSTVIRAFRLKNMYDTKSLRLLNRINASFRELEDWLELLETLDKTANLVSFFDQFCAEIDDTKDLESQLSAREYSNEIEAHVKCLQNALSKSMKFKRQLKPEIMYRDIPELRNLSKNLDSELKIGGFRYPYDPMKALSLDCLLMKLRLLLEADARFTDLINNFLAKLFETSVRNIDEFISYMAKSLPKANKHVSEAAHKFAAGLELLLELRNNMHEYQLIEKQEHTTSDLKILAESIAFYDLPATPTTPKDSQFQLFQAEVDKQTNRANLTLVDLKKFLQKLMPSSQFNGPELQGIILLVPSRCFLPRSESNDFNTVVHMDDSDDPDSVFDNALKTLECKLLGAQGRIYDLTLLVQRMESGFNI</sequence>
<evidence type="ECO:0000313" key="2">
    <source>
        <dbReference type="EMBL" id="OBA24337.1"/>
    </source>
</evidence>
<dbReference type="Pfam" id="PF00307">
    <property type="entry name" value="CH"/>
    <property type="match status" value="1"/>
</dbReference>
<dbReference type="OrthoDB" id="10017054at2759"/>
<dbReference type="STRING" id="869754.A0A1A0HKC4"/>
<keyword evidence="3" id="KW-1185">Reference proteome</keyword>
<dbReference type="InterPro" id="IPR001715">
    <property type="entry name" value="CH_dom"/>
</dbReference>
<dbReference type="Proteomes" id="UP000092555">
    <property type="component" value="Unassembled WGS sequence"/>
</dbReference>
<dbReference type="PANTHER" id="PTHR11915">
    <property type="entry name" value="SPECTRIN/FILAMIN RELATED CYTOSKELETAL PROTEIN"/>
    <property type="match status" value="1"/>
</dbReference>
<evidence type="ECO:0000259" key="1">
    <source>
        <dbReference type="PROSITE" id="PS50021"/>
    </source>
</evidence>
<dbReference type="GeneID" id="30027284"/>
<proteinExistence type="predicted"/>
<name>A0A1A0HKC4_9ASCO</name>
<evidence type="ECO:0000313" key="3">
    <source>
        <dbReference type="Proteomes" id="UP000092555"/>
    </source>
</evidence>